<evidence type="ECO:0000256" key="1">
    <source>
        <dbReference type="ARBA" id="ARBA00022821"/>
    </source>
</evidence>
<dbReference type="InterPro" id="IPR032675">
    <property type="entry name" value="LRR_dom_sf"/>
</dbReference>
<keyword evidence="3" id="KW-1185">Reference proteome</keyword>
<proteinExistence type="predicted"/>
<organism evidence="2 3">
    <name type="scientific">Cynara cardunculus var. scolymus</name>
    <name type="common">Globe artichoke</name>
    <name type="synonym">Cynara scolymus</name>
    <dbReference type="NCBI Taxonomy" id="59895"/>
    <lineage>
        <taxon>Eukaryota</taxon>
        <taxon>Viridiplantae</taxon>
        <taxon>Streptophyta</taxon>
        <taxon>Embryophyta</taxon>
        <taxon>Tracheophyta</taxon>
        <taxon>Spermatophyta</taxon>
        <taxon>Magnoliopsida</taxon>
        <taxon>eudicotyledons</taxon>
        <taxon>Gunneridae</taxon>
        <taxon>Pentapetalae</taxon>
        <taxon>asterids</taxon>
        <taxon>campanulids</taxon>
        <taxon>Asterales</taxon>
        <taxon>Asteraceae</taxon>
        <taxon>Carduoideae</taxon>
        <taxon>Cardueae</taxon>
        <taxon>Carduinae</taxon>
        <taxon>Cynara</taxon>
    </lineage>
</organism>
<evidence type="ECO:0000313" key="3">
    <source>
        <dbReference type="Proteomes" id="UP000243975"/>
    </source>
</evidence>
<dbReference type="PANTHER" id="PTHR36766:SF40">
    <property type="entry name" value="DISEASE RESISTANCE PROTEIN RGA3"/>
    <property type="match status" value="1"/>
</dbReference>
<dbReference type="GO" id="GO:0006952">
    <property type="term" value="P:defense response"/>
    <property type="evidence" value="ECO:0007669"/>
    <property type="project" value="UniProtKB-KW"/>
</dbReference>
<dbReference type="AlphaFoldDB" id="A0A103Y6M1"/>
<dbReference type="Gene3D" id="3.80.10.10">
    <property type="entry name" value="Ribonuclease Inhibitor"/>
    <property type="match status" value="3"/>
</dbReference>
<comment type="caution">
    <text evidence="2">The sequence shown here is derived from an EMBL/GenBank/DDBJ whole genome shotgun (WGS) entry which is preliminary data.</text>
</comment>
<dbReference type="OMA" id="HICNIDI"/>
<dbReference type="EMBL" id="LEKV01002349">
    <property type="protein sequence ID" value="KVI03477.1"/>
    <property type="molecule type" value="Genomic_DNA"/>
</dbReference>
<dbReference type="SUPFAM" id="SSF52058">
    <property type="entry name" value="L domain-like"/>
    <property type="match status" value="1"/>
</dbReference>
<dbReference type="Proteomes" id="UP000243975">
    <property type="component" value="Unassembled WGS sequence"/>
</dbReference>
<sequence>MKRKLPKSCIKKAEIILIEEGSSRITSSATLPKGAKPMKSFYHRDEVSDLYNLQRLLVRGCHRLSSLPYSFAKLINMRHLDITDTPQLNKIPLWGSESKACKFLVSLKKLEVDRCEMLVSLGEKEGHLGISLASLKEVELYGCKKLEHYKCSNSIERLVIWNCGSMTSLTFPTMLDLSSNIKIIHIDGCENLEKSWLLNKFLSSLESLVVWRCDDMMSFPEGCFVYLTRLEIWNCDNIESIPDKGFGFLPLFCLKTLWIRRCKNLKSFPHEHLPSLTSLEELKINNCPSLDYSFPCGLWPPNLRNLRIGCLNKPMSEWGVQNFPSSLVELRLYGQNSGVVSFEDVRNTTPSSFLVPPSLTSLHIDCFEDLESVSTGLQHLTCLEKLATWSCPKLRDLPEKLLPSLSFLRVRNCRKLEKRCRGGTGKYWPIISQIPHLDV</sequence>
<dbReference type="Gramene" id="KVI03477">
    <property type="protein sequence ID" value="KVI03477"/>
    <property type="gene ID" value="Ccrd_018225"/>
</dbReference>
<name>A0A103Y6M1_CYNCS</name>
<evidence type="ECO:0000313" key="2">
    <source>
        <dbReference type="EMBL" id="KVI03477.1"/>
    </source>
</evidence>
<keyword evidence="1" id="KW-0611">Plant defense</keyword>
<dbReference type="PANTHER" id="PTHR36766">
    <property type="entry name" value="PLANT BROAD-SPECTRUM MILDEW RESISTANCE PROTEIN RPW8"/>
    <property type="match status" value="1"/>
</dbReference>
<reference evidence="2 3" key="1">
    <citation type="journal article" date="2016" name="Sci. Rep.">
        <title>The genome sequence of the outbreeding globe artichoke constructed de novo incorporating a phase-aware low-pass sequencing strategy of F1 progeny.</title>
        <authorList>
            <person name="Scaglione D."/>
            <person name="Reyes-Chin-Wo S."/>
            <person name="Acquadro A."/>
            <person name="Froenicke L."/>
            <person name="Portis E."/>
            <person name="Beitel C."/>
            <person name="Tirone M."/>
            <person name="Mauro R."/>
            <person name="Lo Monaco A."/>
            <person name="Mauromicale G."/>
            <person name="Faccioli P."/>
            <person name="Cattivelli L."/>
            <person name="Rieseberg L."/>
            <person name="Michelmore R."/>
            <person name="Lanteri S."/>
        </authorList>
    </citation>
    <scope>NUCLEOTIDE SEQUENCE [LARGE SCALE GENOMIC DNA]</scope>
    <source>
        <strain evidence="2">2C</strain>
    </source>
</reference>
<accession>A0A103Y6M1</accession>
<protein>
    <submittedName>
        <fullName evidence="2">Leucine-rich repeat-containing protein</fullName>
    </submittedName>
</protein>
<gene>
    <name evidence="2" type="ORF">Ccrd_018225</name>
</gene>